<accession>A0AAV4F7V7</accession>
<dbReference type="AlphaFoldDB" id="A0AAV4F7V7"/>
<evidence type="ECO:0000313" key="3">
    <source>
        <dbReference type="Proteomes" id="UP000762676"/>
    </source>
</evidence>
<reference evidence="2 3" key="1">
    <citation type="journal article" date="2021" name="Elife">
        <title>Chloroplast acquisition without the gene transfer in kleptoplastic sea slugs, Plakobranchus ocellatus.</title>
        <authorList>
            <person name="Maeda T."/>
            <person name="Takahashi S."/>
            <person name="Yoshida T."/>
            <person name="Shimamura S."/>
            <person name="Takaki Y."/>
            <person name="Nagai Y."/>
            <person name="Toyoda A."/>
            <person name="Suzuki Y."/>
            <person name="Arimoto A."/>
            <person name="Ishii H."/>
            <person name="Satoh N."/>
            <person name="Nishiyama T."/>
            <person name="Hasebe M."/>
            <person name="Maruyama T."/>
            <person name="Minagawa J."/>
            <person name="Obokata J."/>
            <person name="Shigenobu S."/>
        </authorList>
    </citation>
    <scope>NUCLEOTIDE SEQUENCE [LARGE SCALE GENOMIC DNA]</scope>
</reference>
<evidence type="ECO:0000256" key="1">
    <source>
        <dbReference type="SAM" id="MobiDB-lite"/>
    </source>
</evidence>
<dbReference type="EMBL" id="BMAT01007687">
    <property type="protein sequence ID" value="GFR69054.1"/>
    <property type="molecule type" value="Genomic_DNA"/>
</dbReference>
<organism evidence="2 3">
    <name type="scientific">Elysia marginata</name>
    <dbReference type="NCBI Taxonomy" id="1093978"/>
    <lineage>
        <taxon>Eukaryota</taxon>
        <taxon>Metazoa</taxon>
        <taxon>Spiralia</taxon>
        <taxon>Lophotrochozoa</taxon>
        <taxon>Mollusca</taxon>
        <taxon>Gastropoda</taxon>
        <taxon>Heterobranchia</taxon>
        <taxon>Euthyneura</taxon>
        <taxon>Panpulmonata</taxon>
        <taxon>Sacoglossa</taxon>
        <taxon>Placobranchoidea</taxon>
        <taxon>Plakobranchidae</taxon>
        <taxon>Elysia</taxon>
    </lineage>
</organism>
<feature type="compositionally biased region" description="Polar residues" evidence="1">
    <location>
        <begin position="1"/>
        <end position="10"/>
    </location>
</feature>
<comment type="caution">
    <text evidence="2">The sequence shown here is derived from an EMBL/GenBank/DDBJ whole genome shotgun (WGS) entry which is preliminary data.</text>
</comment>
<protein>
    <submittedName>
        <fullName evidence="2">Uncharacterized protein</fullName>
    </submittedName>
</protein>
<evidence type="ECO:0000313" key="2">
    <source>
        <dbReference type="EMBL" id="GFR69054.1"/>
    </source>
</evidence>
<gene>
    <name evidence="2" type="ORF">ElyMa_003748500</name>
</gene>
<dbReference type="Proteomes" id="UP000762676">
    <property type="component" value="Unassembled WGS sequence"/>
</dbReference>
<feature type="region of interest" description="Disordered" evidence="1">
    <location>
        <begin position="1"/>
        <end position="38"/>
    </location>
</feature>
<proteinExistence type="predicted"/>
<name>A0AAV4F7V7_9GAST</name>
<keyword evidence="3" id="KW-1185">Reference proteome</keyword>
<sequence>MCVNSFSQGLNVDLPKAGLEPRTSRSESRASTTTPRRHIYLDPGATITAPLCIQRSNVSVITRSETAEFSEEGREGCACV</sequence>